<dbReference type="InterPro" id="IPR036852">
    <property type="entry name" value="Peptidase_S8/S53_dom_sf"/>
</dbReference>
<dbReference type="PROSITE" id="PS51892">
    <property type="entry name" value="SUBTILASE"/>
    <property type="match status" value="1"/>
</dbReference>
<evidence type="ECO:0000256" key="1">
    <source>
        <dbReference type="ARBA" id="ARBA00004613"/>
    </source>
</evidence>
<dbReference type="CDD" id="cd04852">
    <property type="entry name" value="Peptidases_S8_3"/>
    <property type="match status" value="1"/>
</dbReference>
<keyword evidence="6 8" id="KW-0720">Serine protease</keyword>
<feature type="active site" description="Charge relay system" evidence="8">
    <location>
        <position position="656"/>
    </location>
</feature>
<feature type="active site" description="Charge relay system" evidence="8">
    <location>
        <position position="336"/>
    </location>
</feature>
<proteinExistence type="inferred from homology"/>
<dbReference type="PROSITE" id="PS00137">
    <property type="entry name" value="SUBTILASE_HIS"/>
    <property type="match status" value="1"/>
</dbReference>
<evidence type="ECO:0000256" key="9">
    <source>
        <dbReference type="RuleBase" id="RU003355"/>
    </source>
</evidence>
<evidence type="ECO:0000313" key="15">
    <source>
        <dbReference type="Proteomes" id="UP001594351"/>
    </source>
</evidence>
<keyword evidence="7" id="KW-0325">Glycoprotein</keyword>
<evidence type="ECO:0000256" key="4">
    <source>
        <dbReference type="ARBA" id="ARBA00022729"/>
    </source>
</evidence>
<feature type="domain" description="Subtilisin-like protease fibronectin type-III" evidence="13">
    <location>
        <begin position="754"/>
        <end position="838"/>
    </location>
</feature>
<dbReference type="InterPro" id="IPR015500">
    <property type="entry name" value="Peptidase_S8_subtilisin-rel"/>
</dbReference>
<sequence>MNRSQKVLIFPIIVVFCFTFIPLQSGHGSSETVAQKVYIVQLEDQPLAMYKGDIAGLSATCPELTGADRLDIESPVCMVYRNYLAHKRSTLIQTINRELGRAVEVVFEYSIATQGLAIRVTAGEAYRIARLPGVSRVEVERIHQLHSVVLNQADGVHKSGRNSFSVISFIGLSGFFGAFLLMMSTVFGFVTRGRINSKSLLIMAIVVIGSVFLIYCEWDECDEVSEPETETTTISSMSAAWVGAPGIWDGTATGDLPGTMGEAMVIGVIDTGVDPEHPSFAETGGDGYIHTNPRAQFFGVCNPFEAGYDSTYPCNAKLIGAWDYVYGGDPRDKDGHGSHVASTAAGNIMAEVTVVYKNDHELLFDVSGVAPHANIISYTGCGRQGCPLSALLAAIDQAIADNVDVINYSIGGGPQDPWSDIESMAFLAARYAGIFVATSAGNSGSKPETVGSPANSPWLTAVGASSYDLAYLNSLTSMSGGTGSSPSDIDGRGITDGYGPASIVYAGDYGDPYCEGKFNASFSGEIVVCDNGVVGVLKKGKYVKANGGGGMVIVEIETGDIHALKESPHEIPATHIQYSDSVILKDWLKQGTGHMATISGAVVTSVPEQADIIAGFSSRGPNPGLTSIIKPEVAAPGVEVVAAYLEGTYKAIEGTSMASPHVAGTALLLKSLHPEWSAAEIQSAVMTTALNSGMLKNDCETAADLFDVGSGRLDLEKAARAGLLFDETAIRFQSADPRDYFLYETGPAGDPTVLNLPNFGNGACVETGSWTRTVKNVLNTTTSWSVDVTPPEGVDLTVTPTNFSLDPGQTQEIQISARVVSLAIDEWGFGHLTLTENNDLAPAAVMPCAIRPSYSYYPDLIEISTTSNSGSTTRYRLQASDCTDLTFKTSGLTQGDMSEHLMIADPTQGDPFDGFNSETDGTFFVLIEVPEKSKRLVAQISQSESDNIILVVGTGETASWSSVIAFSLISDPDTLEYISIENPTPGLYWVLVSNWDQENGTTTAQAVTLVTAVVPATDTDTMILEAAFTSSNMFQVTVSWNINATAGEYWYGSFDFVPGDATRPTVSVPVNLIRE</sequence>
<keyword evidence="10" id="KW-1133">Transmembrane helix</keyword>
<dbReference type="InterPro" id="IPR023828">
    <property type="entry name" value="Peptidase_S8_Ser-AS"/>
</dbReference>
<evidence type="ECO:0000256" key="8">
    <source>
        <dbReference type="PROSITE-ProRule" id="PRU01240"/>
    </source>
</evidence>
<gene>
    <name evidence="14" type="ORF">ACFL27_03725</name>
</gene>
<protein>
    <submittedName>
        <fullName evidence="14">S8 family serine peptidase</fullName>
    </submittedName>
</protein>
<evidence type="ECO:0000259" key="12">
    <source>
        <dbReference type="Pfam" id="PF02225"/>
    </source>
</evidence>
<evidence type="ECO:0000256" key="5">
    <source>
        <dbReference type="ARBA" id="ARBA00022801"/>
    </source>
</evidence>
<evidence type="ECO:0000256" key="6">
    <source>
        <dbReference type="ARBA" id="ARBA00022825"/>
    </source>
</evidence>
<dbReference type="InterPro" id="IPR041469">
    <property type="entry name" value="Subtilisin-like_FN3"/>
</dbReference>
<keyword evidence="15" id="KW-1185">Reference proteome</keyword>
<dbReference type="Gene3D" id="3.50.30.30">
    <property type="match status" value="1"/>
</dbReference>
<dbReference type="Proteomes" id="UP001594351">
    <property type="component" value="Unassembled WGS sequence"/>
</dbReference>
<feature type="transmembrane region" description="Helical" evidence="10">
    <location>
        <begin position="199"/>
        <end position="215"/>
    </location>
</feature>
<dbReference type="Pfam" id="PF17766">
    <property type="entry name" value="fn3_6"/>
    <property type="match status" value="1"/>
</dbReference>
<evidence type="ECO:0000256" key="10">
    <source>
        <dbReference type="SAM" id="Phobius"/>
    </source>
</evidence>
<keyword evidence="10" id="KW-0472">Membrane</keyword>
<comment type="subcellular location">
    <subcellularLocation>
        <location evidence="1">Secreted</location>
    </subcellularLocation>
</comment>
<dbReference type="InterPro" id="IPR037045">
    <property type="entry name" value="S8pro/Inhibitor_I9_sf"/>
</dbReference>
<name>A0ABV6YSW8_UNCC1</name>
<dbReference type="PROSITE" id="PS00138">
    <property type="entry name" value="SUBTILASE_SER"/>
    <property type="match status" value="1"/>
</dbReference>
<feature type="domain" description="PA" evidence="12">
    <location>
        <begin position="503"/>
        <end position="581"/>
    </location>
</feature>
<dbReference type="PROSITE" id="PS00136">
    <property type="entry name" value="SUBTILASE_ASP"/>
    <property type="match status" value="1"/>
</dbReference>
<dbReference type="Pfam" id="PF00082">
    <property type="entry name" value="Peptidase_S8"/>
    <property type="match status" value="1"/>
</dbReference>
<dbReference type="InterPro" id="IPR023827">
    <property type="entry name" value="Peptidase_S8_Asp-AS"/>
</dbReference>
<dbReference type="InterPro" id="IPR003137">
    <property type="entry name" value="PA_domain"/>
</dbReference>
<keyword evidence="4" id="KW-0732">Signal</keyword>
<dbReference type="InterPro" id="IPR022398">
    <property type="entry name" value="Peptidase_S8_His-AS"/>
</dbReference>
<dbReference type="SUPFAM" id="SSF52743">
    <property type="entry name" value="Subtilisin-like"/>
    <property type="match status" value="1"/>
</dbReference>
<organism evidence="14 15">
    <name type="scientific">candidate division CSSED10-310 bacterium</name>
    <dbReference type="NCBI Taxonomy" id="2855610"/>
    <lineage>
        <taxon>Bacteria</taxon>
        <taxon>Bacteria division CSSED10-310</taxon>
    </lineage>
</organism>
<dbReference type="CDD" id="cd02120">
    <property type="entry name" value="PA_subtilisin_like"/>
    <property type="match status" value="1"/>
</dbReference>
<evidence type="ECO:0000256" key="7">
    <source>
        <dbReference type="ARBA" id="ARBA00023180"/>
    </source>
</evidence>
<dbReference type="InterPro" id="IPR045051">
    <property type="entry name" value="SBT"/>
</dbReference>
<evidence type="ECO:0000259" key="11">
    <source>
        <dbReference type="Pfam" id="PF00082"/>
    </source>
</evidence>
<dbReference type="PANTHER" id="PTHR10795">
    <property type="entry name" value="PROPROTEIN CONVERTASE SUBTILISIN/KEXIN"/>
    <property type="match status" value="1"/>
</dbReference>
<dbReference type="Gene3D" id="3.30.70.80">
    <property type="entry name" value="Peptidase S8 propeptide/proteinase inhibitor I9"/>
    <property type="match status" value="1"/>
</dbReference>
<accession>A0ABV6YSW8</accession>
<dbReference type="Gene3D" id="3.40.50.200">
    <property type="entry name" value="Peptidase S8/S53 domain"/>
    <property type="match status" value="1"/>
</dbReference>
<dbReference type="PRINTS" id="PR00723">
    <property type="entry name" value="SUBTILISIN"/>
</dbReference>
<comment type="caution">
    <text evidence="14">The sequence shown here is derived from an EMBL/GenBank/DDBJ whole genome shotgun (WGS) entry which is preliminary data.</text>
</comment>
<evidence type="ECO:0000313" key="14">
    <source>
        <dbReference type="EMBL" id="MFC1849297.1"/>
    </source>
</evidence>
<feature type="transmembrane region" description="Helical" evidence="10">
    <location>
        <begin position="7"/>
        <end position="23"/>
    </location>
</feature>
<keyword evidence="10" id="KW-0812">Transmembrane</keyword>
<evidence type="ECO:0000259" key="13">
    <source>
        <dbReference type="Pfam" id="PF17766"/>
    </source>
</evidence>
<comment type="similarity">
    <text evidence="2 8 9">Belongs to the peptidase S8 family.</text>
</comment>
<feature type="active site" description="Charge relay system" evidence="8">
    <location>
        <position position="270"/>
    </location>
</feature>
<evidence type="ECO:0000256" key="3">
    <source>
        <dbReference type="ARBA" id="ARBA00022670"/>
    </source>
</evidence>
<dbReference type="InterPro" id="IPR034197">
    <property type="entry name" value="Peptidases_S8_3"/>
</dbReference>
<keyword evidence="3 8" id="KW-0645">Protease</keyword>
<dbReference type="InterPro" id="IPR000209">
    <property type="entry name" value="Peptidase_S8/S53_dom"/>
</dbReference>
<dbReference type="EMBL" id="JBHPBY010000031">
    <property type="protein sequence ID" value="MFC1849297.1"/>
    <property type="molecule type" value="Genomic_DNA"/>
</dbReference>
<feature type="transmembrane region" description="Helical" evidence="10">
    <location>
        <begin position="166"/>
        <end position="187"/>
    </location>
</feature>
<dbReference type="Pfam" id="PF02225">
    <property type="entry name" value="PA"/>
    <property type="match status" value="1"/>
</dbReference>
<evidence type="ECO:0000256" key="2">
    <source>
        <dbReference type="ARBA" id="ARBA00011073"/>
    </source>
</evidence>
<reference evidence="14 15" key="1">
    <citation type="submission" date="2024-09" db="EMBL/GenBank/DDBJ databases">
        <title>Laminarin stimulates single cell rates of sulfate reduction while oxygen inhibits transcriptomic activity in coastal marine sediment.</title>
        <authorList>
            <person name="Lindsay M."/>
            <person name="Orcutt B."/>
            <person name="Emerson D."/>
            <person name="Stepanauskas R."/>
            <person name="D'Angelo T."/>
        </authorList>
    </citation>
    <scope>NUCLEOTIDE SEQUENCE [LARGE SCALE GENOMIC DNA]</scope>
    <source>
        <strain evidence="14">SAG AM-311-K15</strain>
    </source>
</reference>
<keyword evidence="5 8" id="KW-0378">Hydrolase</keyword>
<feature type="domain" description="Peptidase S8/S53" evidence="11">
    <location>
        <begin position="261"/>
        <end position="695"/>
    </location>
</feature>
<dbReference type="Gene3D" id="2.60.40.2310">
    <property type="match status" value="1"/>
</dbReference>